<gene>
    <name evidence="2" type="ORF">Mal52_13410</name>
</gene>
<dbReference type="KEGG" id="sdyn:Mal52_13410"/>
<keyword evidence="3" id="KW-1185">Reference proteome</keyword>
<dbReference type="InterPro" id="IPR005135">
    <property type="entry name" value="Endo/exonuclease/phosphatase"/>
</dbReference>
<dbReference type="InterPro" id="IPR036691">
    <property type="entry name" value="Endo/exonu/phosph_ase_sf"/>
</dbReference>
<evidence type="ECO:0000313" key="3">
    <source>
        <dbReference type="Proteomes" id="UP000319383"/>
    </source>
</evidence>
<dbReference type="Pfam" id="PF03372">
    <property type="entry name" value="Exo_endo_phos"/>
    <property type="match status" value="1"/>
</dbReference>
<dbReference type="Gene3D" id="3.60.10.10">
    <property type="entry name" value="Endonuclease/exonuclease/phosphatase"/>
    <property type="match status" value="1"/>
</dbReference>
<accession>A0A517ZK48</accession>
<dbReference type="Proteomes" id="UP000319383">
    <property type="component" value="Chromosome"/>
</dbReference>
<protein>
    <recommendedName>
        <fullName evidence="1">Endonuclease/exonuclease/phosphatase domain-containing protein</fullName>
    </recommendedName>
</protein>
<dbReference type="AlphaFoldDB" id="A0A517ZK48"/>
<dbReference type="EMBL" id="CP036276">
    <property type="protein sequence ID" value="QDU42872.1"/>
    <property type="molecule type" value="Genomic_DNA"/>
</dbReference>
<reference evidence="2 3" key="1">
    <citation type="submission" date="2019-02" db="EMBL/GenBank/DDBJ databases">
        <title>Deep-cultivation of Planctomycetes and their phenomic and genomic characterization uncovers novel biology.</title>
        <authorList>
            <person name="Wiegand S."/>
            <person name="Jogler M."/>
            <person name="Boedeker C."/>
            <person name="Pinto D."/>
            <person name="Vollmers J."/>
            <person name="Rivas-Marin E."/>
            <person name="Kohn T."/>
            <person name="Peeters S.H."/>
            <person name="Heuer A."/>
            <person name="Rast P."/>
            <person name="Oberbeckmann S."/>
            <person name="Bunk B."/>
            <person name="Jeske O."/>
            <person name="Meyerdierks A."/>
            <person name="Storesund J.E."/>
            <person name="Kallscheuer N."/>
            <person name="Luecker S."/>
            <person name="Lage O.M."/>
            <person name="Pohl T."/>
            <person name="Merkel B.J."/>
            <person name="Hornburger P."/>
            <person name="Mueller R.-W."/>
            <person name="Bruemmer F."/>
            <person name="Labrenz M."/>
            <person name="Spormann A.M."/>
            <person name="Op den Camp H."/>
            <person name="Overmann J."/>
            <person name="Amann R."/>
            <person name="Jetten M.S.M."/>
            <person name="Mascher T."/>
            <person name="Medema M.H."/>
            <person name="Devos D.P."/>
            <person name="Kaster A.-K."/>
            <person name="Ovreas L."/>
            <person name="Rohde M."/>
            <person name="Galperin M.Y."/>
            <person name="Jogler C."/>
        </authorList>
    </citation>
    <scope>NUCLEOTIDE SEQUENCE [LARGE SCALE GENOMIC DNA]</scope>
    <source>
        <strain evidence="2 3">Mal52</strain>
    </source>
</reference>
<dbReference type="SUPFAM" id="SSF56219">
    <property type="entry name" value="DNase I-like"/>
    <property type="match status" value="1"/>
</dbReference>
<feature type="domain" description="Endonuclease/exonuclease/phosphatase" evidence="1">
    <location>
        <begin position="8"/>
        <end position="226"/>
    </location>
</feature>
<sequence length="269" mass="30260">MARLLKFASWNVEQFKNSQGRAARIANFLNGTAHAPDLFAIFEVTGDKVFDDFISLISSHNFYVTEGLQFQETLIGVRKGLTAFVTQRHAFKSKTPTLRPGTLVTMILGGESYSFLFLHVKSLTDPRGWGLRTDMMEHAINLKKALDKRVANGDANFVVAGDLNTMGLNVRDGDNDLDGDEEIRRLKRRFSRVNMSFSVKDEPHTWWSGGRLGPSNLDHVIASDHLDIRAKNGATINVLGWPQETTVAKKRKWLDDFSDHALLYGELHD</sequence>
<organism evidence="2 3">
    <name type="scientific">Symmachiella dynata</name>
    <dbReference type="NCBI Taxonomy" id="2527995"/>
    <lineage>
        <taxon>Bacteria</taxon>
        <taxon>Pseudomonadati</taxon>
        <taxon>Planctomycetota</taxon>
        <taxon>Planctomycetia</taxon>
        <taxon>Planctomycetales</taxon>
        <taxon>Planctomycetaceae</taxon>
        <taxon>Symmachiella</taxon>
    </lineage>
</organism>
<evidence type="ECO:0000313" key="2">
    <source>
        <dbReference type="EMBL" id="QDU42872.1"/>
    </source>
</evidence>
<proteinExistence type="predicted"/>
<evidence type="ECO:0000259" key="1">
    <source>
        <dbReference type="Pfam" id="PF03372"/>
    </source>
</evidence>
<dbReference type="GO" id="GO:0003824">
    <property type="term" value="F:catalytic activity"/>
    <property type="evidence" value="ECO:0007669"/>
    <property type="project" value="InterPro"/>
</dbReference>
<name>A0A517ZK48_9PLAN</name>
<dbReference type="RefSeq" id="WP_145374875.1">
    <property type="nucleotide sequence ID" value="NZ_CP036276.1"/>
</dbReference>